<keyword evidence="2" id="KW-1185">Reference proteome</keyword>
<evidence type="ECO:0000313" key="2">
    <source>
        <dbReference type="Proteomes" id="UP000653797"/>
    </source>
</evidence>
<gene>
    <name evidence="1" type="ORF">IC230_22665</name>
</gene>
<accession>A0A927GFD4</accession>
<dbReference type="EMBL" id="JACXAA010000009">
    <property type="protein sequence ID" value="MBD2755724.1"/>
    <property type="molecule type" value="Genomic_DNA"/>
</dbReference>
<dbReference type="Proteomes" id="UP000653797">
    <property type="component" value="Unassembled WGS sequence"/>
</dbReference>
<proteinExistence type="predicted"/>
<dbReference type="RefSeq" id="WP_191041344.1">
    <property type="nucleotide sequence ID" value="NZ_JACXAA010000009.1"/>
</dbReference>
<protein>
    <submittedName>
        <fullName evidence="1">Uncharacterized protein</fullName>
    </submittedName>
</protein>
<reference evidence="1" key="1">
    <citation type="submission" date="2020-09" db="EMBL/GenBank/DDBJ databases">
        <authorList>
            <person name="Kim M.K."/>
        </authorList>
    </citation>
    <scope>NUCLEOTIDE SEQUENCE</scope>
    <source>
        <strain evidence="1">BT704</strain>
    </source>
</reference>
<evidence type="ECO:0000313" key="1">
    <source>
        <dbReference type="EMBL" id="MBD2755724.1"/>
    </source>
</evidence>
<sequence length="402" mass="45383">MQSQNTLNKLSRRNWLRNAAIGATGAVMMPSLLTSCTDHVFPEPGGGLGSATPLTEAELRSAAQNLLHMDAWLSDVYSETGKYEEIVFHLLNSGQKPTQWKDFIINILTAIALGMFEAAGAITGTKFLLVGPELAIVSAIVRQFTSFDRPSNLEAQFAEFELGHLAMQIAISDKLLTLADETDNYKNLRDAWPGDLEFNGQKYTLKHLADSAFPSEKQGTDYVALRTAAYNQFRKHIWNVMIMKAGNINYYHWGNVTPYDLGQQGGCVHSWAMNRFYSDQPYAGGYLRGYYREGFFEGYSMEYWLIDFDGKYLSEDAAKELFTDYTPGQFINPDPNDKTKPLTGLFPRDYVFKQFNTTKTQFFGYFDLAKPEVAQCMGSLAFDESTYNYDYTGGNFPMLIKK</sequence>
<name>A0A927GFD4_9BACT</name>
<comment type="caution">
    <text evidence="1">The sequence shown here is derived from an EMBL/GenBank/DDBJ whole genome shotgun (WGS) entry which is preliminary data.</text>
</comment>
<organism evidence="1 2">
    <name type="scientific">Spirosoma validum</name>
    <dbReference type="NCBI Taxonomy" id="2771355"/>
    <lineage>
        <taxon>Bacteria</taxon>
        <taxon>Pseudomonadati</taxon>
        <taxon>Bacteroidota</taxon>
        <taxon>Cytophagia</taxon>
        <taxon>Cytophagales</taxon>
        <taxon>Cytophagaceae</taxon>
        <taxon>Spirosoma</taxon>
    </lineage>
</organism>
<dbReference type="AlphaFoldDB" id="A0A927GFD4"/>